<dbReference type="AlphaFoldDB" id="A0A0C3G067"/>
<dbReference type="OrthoDB" id="405996at2759"/>
<dbReference type="Pfam" id="PF02383">
    <property type="entry name" value="Syja_N"/>
    <property type="match status" value="1"/>
</dbReference>
<evidence type="ECO:0000256" key="1">
    <source>
        <dbReference type="SAM" id="Phobius"/>
    </source>
</evidence>
<feature type="domain" description="SAC" evidence="2">
    <location>
        <begin position="72"/>
        <end position="428"/>
    </location>
</feature>
<dbReference type="FunCoup" id="A0A0C3G067">
    <property type="interactions" value="1044"/>
</dbReference>
<keyword evidence="1" id="KW-0812">Transmembrane</keyword>
<feature type="transmembrane region" description="Helical" evidence="1">
    <location>
        <begin position="505"/>
        <end position="522"/>
    </location>
</feature>
<gene>
    <name evidence="3" type="ORF">PILCRDRAFT_96540</name>
</gene>
<dbReference type="HOGENOM" id="CLU_003016_7_4_1"/>
<feature type="transmembrane region" description="Helical" evidence="1">
    <location>
        <begin position="6"/>
        <end position="26"/>
    </location>
</feature>
<dbReference type="InterPro" id="IPR002013">
    <property type="entry name" value="SAC_dom"/>
</dbReference>
<dbReference type="EMBL" id="KN832985">
    <property type="protein sequence ID" value="KIM85489.1"/>
    <property type="molecule type" value="Genomic_DNA"/>
</dbReference>
<dbReference type="GO" id="GO:0046856">
    <property type="term" value="P:phosphatidylinositol dephosphorylation"/>
    <property type="evidence" value="ECO:0007669"/>
    <property type="project" value="TreeGrafter"/>
</dbReference>
<sequence>MMFESKHVYGILGLISLSLSEYLIVLTGRERRGRLMGQEVYRATDFDILPLKTDISVLYPPHPVEGHLLALVRSHLNAGFFLFSYGWDVTTRLQAQWAAQESTQRQALWEAACHSFNRTCSFFWNKFLQSRLIEATNANPRQDLSPYILPIMYGTFDIRPAFIHSRHIQLCLISRRSRYRAGTRYFRRGLDHQGHVANFNETEQLLFVEDQQSSGQRVFDDFSTKMSFVQIRGSVPVFWAEINTLRYKPDLQVMDLQDTADAMRRHLQEQISLYGEQSLVSLVNHKGYEQPVKEAYEKYVAQASVNLPKVRYEYFDFHNECKQMRWDRISLLIDRIQEDLVHQGYFHLDMNHPTPVLQQGTVRTNCMDNLDRTNVVQAALAKWTLNRQLQTLGILLPGESIDDYEALGKDFREMWADHADLISRAYAGSGALKTDFTRTNRRTKMGALEDGYKSVLRYLKNNYFDGARQDAFDLMTGMWIPRKSPSTAMFLVTDNRPLWIRSMPYVTSVSLFMICAGLTLPRSSDYSLFYYFMLWFTFALLSLLFILIHGIDYVSWPRLIPPTDVIYYNGPGFRSGNNGKGLGNSAESLHYKASAKWLSTGRKRTASRVEEIELGTKKRVD</sequence>
<dbReference type="GO" id="GO:0043812">
    <property type="term" value="F:phosphatidylinositol-4-phosphate phosphatase activity"/>
    <property type="evidence" value="ECO:0007669"/>
    <property type="project" value="TreeGrafter"/>
</dbReference>
<reference evidence="4" key="2">
    <citation type="submission" date="2015-01" db="EMBL/GenBank/DDBJ databases">
        <title>Evolutionary Origins and Diversification of the Mycorrhizal Mutualists.</title>
        <authorList>
            <consortium name="DOE Joint Genome Institute"/>
            <consortium name="Mycorrhizal Genomics Consortium"/>
            <person name="Kohler A."/>
            <person name="Kuo A."/>
            <person name="Nagy L.G."/>
            <person name="Floudas D."/>
            <person name="Copeland A."/>
            <person name="Barry K.W."/>
            <person name="Cichocki N."/>
            <person name="Veneault-Fourrey C."/>
            <person name="LaButti K."/>
            <person name="Lindquist E.A."/>
            <person name="Lipzen A."/>
            <person name="Lundell T."/>
            <person name="Morin E."/>
            <person name="Murat C."/>
            <person name="Riley R."/>
            <person name="Ohm R."/>
            <person name="Sun H."/>
            <person name="Tunlid A."/>
            <person name="Henrissat B."/>
            <person name="Grigoriev I.V."/>
            <person name="Hibbett D.S."/>
            <person name="Martin F."/>
        </authorList>
    </citation>
    <scope>NUCLEOTIDE SEQUENCE [LARGE SCALE GENOMIC DNA]</scope>
    <source>
        <strain evidence="4">F 1598</strain>
    </source>
</reference>
<dbReference type="GO" id="GO:0005783">
    <property type="term" value="C:endoplasmic reticulum"/>
    <property type="evidence" value="ECO:0007669"/>
    <property type="project" value="TreeGrafter"/>
</dbReference>
<dbReference type="STRING" id="765440.A0A0C3G067"/>
<evidence type="ECO:0000259" key="2">
    <source>
        <dbReference type="PROSITE" id="PS50275"/>
    </source>
</evidence>
<evidence type="ECO:0000313" key="4">
    <source>
        <dbReference type="Proteomes" id="UP000054166"/>
    </source>
</evidence>
<accession>A0A0C3G067</accession>
<name>A0A0C3G067_PILCF</name>
<dbReference type="PANTHER" id="PTHR45662:SF2">
    <property type="entry name" value="PHOSPHATIDYLINOSITOL-3-PHOSPHATASE SAC1"/>
    <property type="match status" value="1"/>
</dbReference>
<feature type="transmembrane region" description="Helical" evidence="1">
    <location>
        <begin position="528"/>
        <end position="548"/>
    </location>
</feature>
<protein>
    <recommendedName>
        <fullName evidence="2">SAC domain-containing protein</fullName>
    </recommendedName>
</protein>
<reference evidence="3 4" key="1">
    <citation type="submission" date="2014-04" db="EMBL/GenBank/DDBJ databases">
        <authorList>
            <consortium name="DOE Joint Genome Institute"/>
            <person name="Kuo A."/>
            <person name="Tarkka M."/>
            <person name="Buscot F."/>
            <person name="Kohler A."/>
            <person name="Nagy L.G."/>
            <person name="Floudas D."/>
            <person name="Copeland A."/>
            <person name="Barry K.W."/>
            <person name="Cichocki N."/>
            <person name="Veneault-Fourrey C."/>
            <person name="LaButti K."/>
            <person name="Lindquist E.A."/>
            <person name="Lipzen A."/>
            <person name="Lundell T."/>
            <person name="Morin E."/>
            <person name="Murat C."/>
            <person name="Sun H."/>
            <person name="Tunlid A."/>
            <person name="Henrissat B."/>
            <person name="Grigoriev I.V."/>
            <person name="Hibbett D.S."/>
            <person name="Martin F."/>
            <person name="Nordberg H.P."/>
            <person name="Cantor M.N."/>
            <person name="Hua S.X."/>
        </authorList>
    </citation>
    <scope>NUCLEOTIDE SEQUENCE [LARGE SCALE GENOMIC DNA]</scope>
    <source>
        <strain evidence="3 4">F 1598</strain>
    </source>
</reference>
<keyword evidence="1" id="KW-1133">Transmembrane helix</keyword>
<organism evidence="3 4">
    <name type="scientific">Piloderma croceum (strain F 1598)</name>
    <dbReference type="NCBI Taxonomy" id="765440"/>
    <lineage>
        <taxon>Eukaryota</taxon>
        <taxon>Fungi</taxon>
        <taxon>Dikarya</taxon>
        <taxon>Basidiomycota</taxon>
        <taxon>Agaricomycotina</taxon>
        <taxon>Agaricomycetes</taxon>
        <taxon>Agaricomycetidae</taxon>
        <taxon>Atheliales</taxon>
        <taxon>Atheliaceae</taxon>
        <taxon>Piloderma</taxon>
    </lineage>
</organism>
<dbReference type="Proteomes" id="UP000054166">
    <property type="component" value="Unassembled WGS sequence"/>
</dbReference>
<proteinExistence type="predicted"/>
<evidence type="ECO:0000313" key="3">
    <source>
        <dbReference type="EMBL" id="KIM85489.1"/>
    </source>
</evidence>
<dbReference type="InParanoid" id="A0A0C3G067"/>
<dbReference type="PANTHER" id="PTHR45662">
    <property type="entry name" value="PHOSPHATIDYLINOSITIDE PHOSPHATASE SAC1"/>
    <property type="match status" value="1"/>
</dbReference>
<dbReference type="PROSITE" id="PS50275">
    <property type="entry name" value="SAC"/>
    <property type="match status" value="1"/>
</dbReference>
<keyword evidence="1" id="KW-0472">Membrane</keyword>
<keyword evidence="4" id="KW-1185">Reference proteome</keyword>